<dbReference type="REBASE" id="356253">
    <property type="entry name" value="M.PbaPan189ORF11730P"/>
</dbReference>
<dbReference type="InterPro" id="IPR001525">
    <property type="entry name" value="C5_MeTfrase"/>
</dbReference>
<sequence>MSNLRAIDLFSGCGGLTVGLEDAGYRVVGAIERDDDAATVYALNHPDVHLWHCDIREVNEKDVRGQLSLKVGELDLLAACPPCQGFSTIRTRNGLRPAKDPRNSLIREVARFAEKLRPKFVLFENVPALARNRRFSNLVKRLSDTGYSTCWKICDAADYGVPQRRKRLVLLATSLGSPEFTNSPDARETVRDAIAGLPVPGNSGDELHDLPERRTDRIREMIHLIPHDGGSRSDLPEKYMLPCHRACNGFKDVYGRMHWDRVAPTITTGCFNPSRGRFLHPEQDRCISLREASLLQDFPGAYTFPAGLGKQRIATLIGNAFPRRMVSHHAAYLSTLL</sequence>
<dbReference type="GO" id="GO:0003886">
    <property type="term" value="F:DNA (cytosine-5-)-methyltransferase activity"/>
    <property type="evidence" value="ECO:0007669"/>
    <property type="project" value="UniProtKB-EC"/>
</dbReference>
<dbReference type="PROSITE" id="PS00094">
    <property type="entry name" value="C5_MTASE_1"/>
    <property type="match status" value="1"/>
</dbReference>
<evidence type="ECO:0000256" key="1">
    <source>
        <dbReference type="ARBA" id="ARBA00022603"/>
    </source>
</evidence>
<dbReference type="PRINTS" id="PR00105">
    <property type="entry name" value="C5METTRFRASE"/>
</dbReference>
<evidence type="ECO:0000256" key="3">
    <source>
        <dbReference type="ARBA" id="ARBA00022691"/>
    </source>
</evidence>
<gene>
    <name evidence="9" type="primary">ydiO</name>
    <name evidence="9" type="ORF">Pan189_11730</name>
</gene>
<evidence type="ECO:0000256" key="5">
    <source>
        <dbReference type="ARBA" id="ARBA00047422"/>
    </source>
</evidence>
<dbReference type="EMBL" id="CP036268">
    <property type="protein sequence ID" value="QDT36810.1"/>
    <property type="molecule type" value="Genomic_DNA"/>
</dbReference>
<keyword evidence="2 6" id="KW-0808">Transferase</keyword>
<protein>
    <recommendedName>
        <fullName evidence="8">Cytosine-specific methyltransferase</fullName>
        <ecNumber evidence="8">2.1.1.37</ecNumber>
    </recommendedName>
</protein>
<comment type="similarity">
    <text evidence="6 7">Belongs to the class I-like SAM-binding methyltransferase superfamily. C5-methyltransferase family.</text>
</comment>
<dbReference type="InterPro" id="IPR050390">
    <property type="entry name" value="C5-Methyltransferase"/>
</dbReference>
<evidence type="ECO:0000256" key="4">
    <source>
        <dbReference type="ARBA" id="ARBA00022747"/>
    </source>
</evidence>
<keyword evidence="1 6" id="KW-0489">Methyltransferase</keyword>
<keyword evidence="4" id="KW-0680">Restriction system</keyword>
<dbReference type="GO" id="GO:0032259">
    <property type="term" value="P:methylation"/>
    <property type="evidence" value="ECO:0007669"/>
    <property type="project" value="UniProtKB-KW"/>
</dbReference>
<dbReference type="OrthoDB" id="9813719at2"/>
<dbReference type="GO" id="GO:0009307">
    <property type="term" value="P:DNA restriction-modification system"/>
    <property type="evidence" value="ECO:0007669"/>
    <property type="project" value="UniProtKB-KW"/>
</dbReference>
<dbReference type="Pfam" id="PF00145">
    <property type="entry name" value="DNA_methylase"/>
    <property type="match status" value="1"/>
</dbReference>
<dbReference type="Proteomes" id="UP000317318">
    <property type="component" value="Chromosome"/>
</dbReference>
<keyword evidence="10" id="KW-1185">Reference proteome</keyword>
<dbReference type="Gene3D" id="3.40.50.150">
    <property type="entry name" value="Vaccinia Virus protein VP39"/>
    <property type="match status" value="1"/>
</dbReference>
<evidence type="ECO:0000256" key="6">
    <source>
        <dbReference type="PROSITE-ProRule" id="PRU01016"/>
    </source>
</evidence>
<evidence type="ECO:0000256" key="7">
    <source>
        <dbReference type="RuleBase" id="RU000416"/>
    </source>
</evidence>
<dbReference type="RefSeq" id="WP_145362986.1">
    <property type="nucleotide sequence ID" value="NZ_CP036268.1"/>
</dbReference>
<feature type="active site" evidence="6">
    <location>
        <position position="83"/>
    </location>
</feature>
<evidence type="ECO:0000256" key="2">
    <source>
        <dbReference type="ARBA" id="ARBA00022679"/>
    </source>
</evidence>
<keyword evidence="3 6" id="KW-0949">S-adenosyl-L-methionine</keyword>
<accession>A0A517QZ43</accession>
<evidence type="ECO:0000313" key="9">
    <source>
        <dbReference type="EMBL" id="QDT36810.1"/>
    </source>
</evidence>
<organism evidence="9 10">
    <name type="scientific">Stratiformator vulcanicus</name>
    <dbReference type="NCBI Taxonomy" id="2527980"/>
    <lineage>
        <taxon>Bacteria</taxon>
        <taxon>Pseudomonadati</taxon>
        <taxon>Planctomycetota</taxon>
        <taxon>Planctomycetia</taxon>
        <taxon>Planctomycetales</taxon>
        <taxon>Planctomycetaceae</taxon>
        <taxon>Stratiformator</taxon>
    </lineage>
</organism>
<dbReference type="InterPro" id="IPR018117">
    <property type="entry name" value="C5_DNA_meth_AS"/>
</dbReference>
<name>A0A517QZ43_9PLAN</name>
<dbReference type="Gene3D" id="3.90.120.10">
    <property type="entry name" value="DNA Methylase, subunit A, domain 2"/>
    <property type="match status" value="1"/>
</dbReference>
<dbReference type="NCBIfam" id="TIGR00675">
    <property type="entry name" value="dcm"/>
    <property type="match status" value="1"/>
</dbReference>
<dbReference type="GO" id="GO:0003677">
    <property type="term" value="F:DNA binding"/>
    <property type="evidence" value="ECO:0007669"/>
    <property type="project" value="TreeGrafter"/>
</dbReference>
<reference evidence="9 10" key="1">
    <citation type="submission" date="2019-02" db="EMBL/GenBank/DDBJ databases">
        <title>Deep-cultivation of Planctomycetes and their phenomic and genomic characterization uncovers novel biology.</title>
        <authorList>
            <person name="Wiegand S."/>
            <person name="Jogler M."/>
            <person name="Boedeker C."/>
            <person name="Pinto D."/>
            <person name="Vollmers J."/>
            <person name="Rivas-Marin E."/>
            <person name="Kohn T."/>
            <person name="Peeters S.H."/>
            <person name="Heuer A."/>
            <person name="Rast P."/>
            <person name="Oberbeckmann S."/>
            <person name="Bunk B."/>
            <person name="Jeske O."/>
            <person name="Meyerdierks A."/>
            <person name="Storesund J.E."/>
            <person name="Kallscheuer N."/>
            <person name="Luecker S."/>
            <person name="Lage O.M."/>
            <person name="Pohl T."/>
            <person name="Merkel B.J."/>
            <person name="Hornburger P."/>
            <person name="Mueller R.-W."/>
            <person name="Bruemmer F."/>
            <person name="Labrenz M."/>
            <person name="Spormann A.M."/>
            <person name="Op den Camp H."/>
            <person name="Overmann J."/>
            <person name="Amann R."/>
            <person name="Jetten M.S.M."/>
            <person name="Mascher T."/>
            <person name="Medema M.H."/>
            <person name="Devos D.P."/>
            <person name="Kaster A.-K."/>
            <person name="Ovreas L."/>
            <person name="Rohde M."/>
            <person name="Galperin M.Y."/>
            <person name="Jogler C."/>
        </authorList>
    </citation>
    <scope>NUCLEOTIDE SEQUENCE [LARGE SCALE GENOMIC DNA]</scope>
    <source>
        <strain evidence="9 10">Pan189</strain>
    </source>
</reference>
<dbReference type="KEGG" id="svp:Pan189_11730"/>
<dbReference type="SUPFAM" id="SSF53335">
    <property type="entry name" value="S-adenosyl-L-methionine-dependent methyltransferases"/>
    <property type="match status" value="1"/>
</dbReference>
<dbReference type="GO" id="GO:0044027">
    <property type="term" value="P:negative regulation of gene expression via chromosomal CpG island methylation"/>
    <property type="evidence" value="ECO:0007669"/>
    <property type="project" value="TreeGrafter"/>
</dbReference>
<dbReference type="PANTHER" id="PTHR10629:SF52">
    <property type="entry name" value="DNA (CYTOSINE-5)-METHYLTRANSFERASE 1"/>
    <property type="match status" value="1"/>
</dbReference>
<comment type="catalytic activity">
    <reaction evidence="5 8">
        <text>a 2'-deoxycytidine in DNA + S-adenosyl-L-methionine = a 5-methyl-2'-deoxycytidine in DNA + S-adenosyl-L-homocysteine + H(+)</text>
        <dbReference type="Rhea" id="RHEA:13681"/>
        <dbReference type="Rhea" id="RHEA-COMP:11369"/>
        <dbReference type="Rhea" id="RHEA-COMP:11370"/>
        <dbReference type="ChEBI" id="CHEBI:15378"/>
        <dbReference type="ChEBI" id="CHEBI:57856"/>
        <dbReference type="ChEBI" id="CHEBI:59789"/>
        <dbReference type="ChEBI" id="CHEBI:85452"/>
        <dbReference type="ChEBI" id="CHEBI:85454"/>
        <dbReference type="EC" id="2.1.1.37"/>
    </reaction>
</comment>
<dbReference type="PROSITE" id="PS51679">
    <property type="entry name" value="SAM_MT_C5"/>
    <property type="match status" value="1"/>
</dbReference>
<dbReference type="InterPro" id="IPR029063">
    <property type="entry name" value="SAM-dependent_MTases_sf"/>
</dbReference>
<evidence type="ECO:0000256" key="8">
    <source>
        <dbReference type="RuleBase" id="RU000417"/>
    </source>
</evidence>
<proteinExistence type="inferred from homology"/>
<dbReference type="PANTHER" id="PTHR10629">
    <property type="entry name" value="CYTOSINE-SPECIFIC METHYLTRANSFERASE"/>
    <property type="match status" value="1"/>
</dbReference>
<dbReference type="AlphaFoldDB" id="A0A517QZ43"/>
<dbReference type="EC" id="2.1.1.37" evidence="8"/>
<evidence type="ECO:0000313" key="10">
    <source>
        <dbReference type="Proteomes" id="UP000317318"/>
    </source>
</evidence>